<gene>
    <name evidence="1" type="ORF">METZ01_LOCUS91853</name>
</gene>
<name>A0A381VF55_9ZZZZ</name>
<organism evidence="1">
    <name type="scientific">marine metagenome</name>
    <dbReference type="NCBI Taxonomy" id="408172"/>
    <lineage>
        <taxon>unclassified sequences</taxon>
        <taxon>metagenomes</taxon>
        <taxon>ecological metagenomes</taxon>
    </lineage>
</organism>
<dbReference type="EMBL" id="UINC01008672">
    <property type="protein sequence ID" value="SVA38999.1"/>
    <property type="molecule type" value="Genomic_DNA"/>
</dbReference>
<feature type="non-terminal residue" evidence="1">
    <location>
        <position position="43"/>
    </location>
</feature>
<accession>A0A381VF55</accession>
<reference evidence="1" key="1">
    <citation type="submission" date="2018-05" db="EMBL/GenBank/DDBJ databases">
        <authorList>
            <person name="Lanie J.A."/>
            <person name="Ng W.-L."/>
            <person name="Kazmierczak K.M."/>
            <person name="Andrzejewski T.M."/>
            <person name="Davidsen T.M."/>
            <person name="Wayne K.J."/>
            <person name="Tettelin H."/>
            <person name="Glass J.I."/>
            <person name="Rusch D."/>
            <person name="Podicherti R."/>
            <person name="Tsui H.-C.T."/>
            <person name="Winkler M.E."/>
        </authorList>
    </citation>
    <scope>NUCLEOTIDE SEQUENCE</scope>
</reference>
<proteinExistence type="predicted"/>
<evidence type="ECO:0000313" key="1">
    <source>
        <dbReference type="EMBL" id="SVA38999.1"/>
    </source>
</evidence>
<sequence>MAKHMVCLTFDFDVMSGYIARGMTTPTPISRGEFGIVGASRIL</sequence>
<dbReference type="AlphaFoldDB" id="A0A381VF55"/>
<protein>
    <submittedName>
        <fullName evidence="1">Uncharacterized protein</fullName>
    </submittedName>
</protein>